<dbReference type="OrthoDB" id="2418900at2759"/>
<accession>F8PLY4</accession>
<dbReference type="EMBL" id="GL945476">
    <property type="protein sequence ID" value="EGO02616.1"/>
    <property type="molecule type" value="Genomic_DNA"/>
</dbReference>
<name>F8PLY4_SERL3</name>
<organism evidence="2">
    <name type="scientific">Serpula lacrymans var. lacrymans (strain S7.3)</name>
    <name type="common">Dry rot fungus</name>
    <dbReference type="NCBI Taxonomy" id="936435"/>
    <lineage>
        <taxon>Eukaryota</taxon>
        <taxon>Fungi</taxon>
        <taxon>Dikarya</taxon>
        <taxon>Basidiomycota</taxon>
        <taxon>Agaricomycotina</taxon>
        <taxon>Agaricomycetes</taxon>
        <taxon>Agaricomycetidae</taxon>
        <taxon>Boletales</taxon>
        <taxon>Coniophorineae</taxon>
        <taxon>Serpulaceae</taxon>
        <taxon>Serpula</taxon>
    </lineage>
</organism>
<reference evidence="2" key="1">
    <citation type="journal article" date="2011" name="Science">
        <title>The plant cell wall-decomposing machinery underlies the functional diversity of forest fungi.</title>
        <authorList>
            <person name="Eastwood D.C."/>
            <person name="Floudas D."/>
            <person name="Binder M."/>
            <person name="Majcherczyk A."/>
            <person name="Schneider P."/>
            <person name="Aerts A."/>
            <person name="Asiegbu F.O."/>
            <person name="Baker S.E."/>
            <person name="Barry K."/>
            <person name="Bendiksby M."/>
            <person name="Blumentritt M."/>
            <person name="Coutinho P.M."/>
            <person name="Cullen D."/>
            <person name="de Vries R.P."/>
            <person name="Gathman A."/>
            <person name="Goodell B."/>
            <person name="Henrissat B."/>
            <person name="Ihrmark K."/>
            <person name="Kauserud H."/>
            <person name="Kohler A."/>
            <person name="LaButti K."/>
            <person name="Lapidus A."/>
            <person name="Lavin J.L."/>
            <person name="Lee Y.-H."/>
            <person name="Lindquist E."/>
            <person name="Lilly W."/>
            <person name="Lucas S."/>
            <person name="Morin E."/>
            <person name="Murat C."/>
            <person name="Oguiza J.A."/>
            <person name="Park J."/>
            <person name="Pisabarro A.G."/>
            <person name="Riley R."/>
            <person name="Rosling A."/>
            <person name="Salamov A."/>
            <person name="Schmidt O."/>
            <person name="Schmutz J."/>
            <person name="Skrede I."/>
            <person name="Stenlid J."/>
            <person name="Wiebenga A."/>
            <person name="Xie X."/>
            <person name="Kuees U."/>
            <person name="Hibbett D.S."/>
            <person name="Hoffmeister D."/>
            <person name="Hoegberg N."/>
            <person name="Martin F."/>
            <person name="Grigoriev I.V."/>
            <person name="Watkinson S.C."/>
        </authorList>
    </citation>
    <scope>NUCLEOTIDE SEQUENCE [LARGE SCALE GENOMIC DNA]</scope>
    <source>
        <strain evidence="2">strain S7.3</strain>
    </source>
</reference>
<evidence type="ECO:0000313" key="1">
    <source>
        <dbReference type="EMBL" id="EGO02616.1"/>
    </source>
</evidence>
<dbReference type="Pfam" id="PF18759">
    <property type="entry name" value="Plavaka"/>
    <property type="match status" value="1"/>
</dbReference>
<dbReference type="Proteomes" id="UP000008063">
    <property type="component" value="Unassembled WGS sequence"/>
</dbReference>
<dbReference type="HOGENOM" id="CLU_2661389_0_0_1"/>
<keyword evidence="2" id="KW-1185">Reference proteome</keyword>
<gene>
    <name evidence="1" type="ORF">SERLA73DRAFT_47378</name>
</gene>
<sequence>VYKPFWTGFPHCNIHIAITPDILHQLYQGVFKHMVVCYSSAQLRQAIERIMREWLPFRLQQVSCENTTGGLAEESP</sequence>
<dbReference type="AlphaFoldDB" id="F8PLY4"/>
<dbReference type="InterPro" id="IPR041078">
    <property type="entry name" value="Plavaka"/>
</dbReference>
<proteinExistence type="predicted"/>
<evidence type="ECO:0000313" key="2">
    <source>
        <dbReference type="Proteomes" id="UP000008063"/>
    </source>
</evidence>
<feature type="non-terminal residue" evidence="1">
    <location>
        <position position="1"/>
    </location>
</feature>
<dbReference type="InParanoid" id="F8PLY4"/>
<protein>
    <submittedName>
        <fullName evidence="1">Uncharacterized protein</fullName>
    </submittedName>
</protein>